<evidence type="ECO:0000256" key="4">
    <source>
        <dbReference type="ARBA" id="ARBA00023014"/>
    </source>
</evidence>
<proteinExistence type="predicted"/>
<dbReference type="Gene3D" id="3.30.70.20">
    <property type="match status" value="1"/>
</dbReference>
<dbReference type="PROSITE" id="PS51085">
    <property type="entry name" value="2FE2S_FER_2"/>
    <property type="match status" value="1"/>
</dbReference>
<dbReference type="SUPFAM" id="SSF51971">
    <property type="entry name" value="Nucleotide-binding domain"/>
    <property type="match status" value="2"/>
</dbReference>
<dbReference type="Pfam" id="PF07992">
    <property type="entry name" value="Pyr_redox_2"/>
    <property type="match status" value="1"/>
</dbReference>
<dbReference type="GO" id="GO:0051539">
    <property type="term" value="F:4 iron, 4 sulfur cluster binding"/>
    <property type="evidence" value="ECO:0007669"/>
    <property type="project" value="UniProtKB-KW"/>
</dbReference>
<evidence type="ECO:0000259" key="5">
    <source>
        <dbReference type="PROSITE" id="PS51085"/>
    </source>
</evidence>
<sequence length="821" mass="90854">MQVYFDGRAYEVHPQETLLQAARRHGISIPSLCHLPGGEDSPTPCGLCLVEVEGRGLVRACVTPVEDGLRVHTQSEAVKNARRRKLEALAVNHYGDCKAPCGQPCPGGLNIQGYIALIARGEYRAALSLIKEKLPLPALVGRVCPRFCEPRCRRALVDTPVAINDLKRFVADWGLTHGEFKPEIAPPSGKKVAVVGAGPAGLTAAYYLRLKGHEVTIFEAREEPGGIPRWLIPGFKLSKEVLRREIEGLLSLGIELRTGVAWGRDFTLEDLFSEGYQAVFLAVGSWKERGHEVPGEETALSALELLEALNVGREVPIKGGDRVLVLGGGYTAVDTARALVRLGAEVTLAYPRSRVEMPAPQREIRAAESEGVKLFLMALPLKIEKDDSGFRVLMARTVLSEPDPRTKARKVIPLEGSEETWLFDWVVRAWGEEPQTDFKNYGKLEAKLATTPGGQLKVSTGTLATNLPGVFAGGDFVSGPKTVIQAVASARRAAGAIHNYLMGIKPSRSLPTVKFDFNRGRRPEEIDLEFYEQFPIIPRKSPPERPPKERVGDFEEVVGTLPEEAARREAERCLKCGCLGFHKCTFREILIAEEVPATKGRKRAKYRLETFHPFIEVDLNKCVGCFRCLRSCLHEGLQLKIYAQGTPEEEIHFEFTEHCVSCGACVDACPTGALTRKDSTVPFSKEEAREIRTVCPYCATGCNLLARVKNGTILEVTGADVPPNYGDLCVKGRFGYVFYRHPERLRRPLLRRDRGQDFREVSWEEALDFVAERLAEIRERYGPEALGVLCSARTPNEDTYVAQKFARAVLGTHNVDNPARV</sequence>
<dbReference type="PROSITE" id="PS00198">
    <property type="entry name" value="4FE4S_FER_1"/>
    <property type="match status" value="1"/>
</dbReference>
<evidence type="ECO:0000256" key="3">
    <source>
        <dbReference type="ARBA" id="ARBA00023004"/>
    </source>
</evidence>
<dbReference type="PROSITE" id="PS51669">
    <property type="entry name" value="4FE4S_MOW_BIS_MGD"/>
    <property type="match status" value="1"/>
</dbReference>
<reference evidence="8 9" key="1">
    <citation type="submission" date="2019-08" db="EMBL/GenBank/DDBJ databases">
        <title>Complete genome sequence of Thermosulfurimonas marina SU872T, an anaerobic thermophilic chemolithoautotrophic bacterium isolated from a shallow marine hydrothermal vent.</title>
        <authorList>
            <person name="Allioux M."/>
            <person name="Jebbar M."/>
            <person name="Slobodkina G."/>
            <person name="Slobodkin A."/>
            <person name="Moalic Y."/>
            <person name="Frolova A."/>
            <person name="Shao Z."/>
            <person name="Alain K."/>
        </authorList>
    </citation>
    <scope>NUCLEOTIDE SEQUENCE [LARGE SCALE GENOMIC DNA]</scope>
    <source>
        <strain evidence="8 9">SU872</strain>
    </source>
</reference>
<feature type="domain" description="4Fe-4S Mo/W bis-MGD-type" evidence="7">
    <location>
        <begin position="688"/>
        <end position="743"/>
    </location>
</feature>
<name>A0A6H1WQ11_9BACT</name>
<dbReference type="Pfam" id="PF12838">
    <property type="entry name" value="Fer4_7"/>
    <property type="match status" value="1"/>
</dbReference>
<dbReference type="PRINTS" id="PR00419">
    <property type="entry name" value="ADXRDTASE"/>
</dbReference>
<dbReference type="InterPro" id="IPR036188">
    <property type="entry name" value="FAD/NAD-bd_sf"/>
</dbReference>
<evidence type="ECO:0000256" key="2">
    <source>
        <dbReference type="ARBA" id="ARBA00022723"/>
    </source>
</evidence>
<evidence type="ECO:0000259" key="6">
    <source>
        <dbReference type="PROSITE" id="PS51379"/>
    </source>
</evidence>
<evidence type="ECO:0000259" key="7">
    <source>
        <dbReference type="PROSITE" id="PS51669"/>
    </source>
</evidence>
<dbReference type="CDD" id="cd00207">
    <property type="entry name" value="fer2"/>
    <property type="match status" value="1"/>
</dbReference>
<dbReference type="Gene3D" id="3.10.20.740">
    <property type="match status" value="1"/>
</dbReference>
<dbReference type="InterPro" id="IPR001041">
    <property type="entry name" value="2Fe-2S_ferredoxin-type"/>
</dbReference>
<protein>
    <submittedName>
        <fullName evidence="8">FAD-dependent oxidoreductase</fullName>
    </submittedName>
</protein>
<gene>
    <name evidence="8" type="ORF">FVE67_00215</name>
</gene>
<dbReference type="PROSITE" id="PS51379">
    <property type="entry name" value="4FE4S_FER_2"/>
    <property type="match status" value="2"/>
</dbReference>
<dbReference type="SUPFAM" id="SSF54862">
    <property type="entry name" value="4Fe-4S ferredoxins"/>
    <property type="match status" value="1"/>
</dbReference>
<organism evidence="8 9">
    <name type="scientific">Thermosulfurimonas marina</name>
    <dbReference type="NCBI Taxonomy" id="2047767"/>
    <lineage>
        <taxon>Bacteria</taxon>
        <taxon>Pseudomonadati</taxon>
        <taxon>Thermodesulfobacteriota</taxon>
        <taxon>Thermodesulfobacteria</taxon>
        <taxon>Thermodesulfobacteriales</taxon>
        <taxon>Thermodesulfobacteriaceae</taxon>
        <taxon>Thermosulfurimonas</taxon>
    </lineage>
</organism>
<dbReference type="Gene3D" id="3.40.50.740">
    <property type="match status" value="1"/>
</dbReference>
<dbReference type="Proteomes" id="UP000501253">
    <property type="component" value="Chromosome"/>
</dbReference>
<dbReference type="InterPro" id="IPR006963">
    <property type="entry name" value="Mopterin_OxRdtase_4Fe-4S_dom"/>
</dbReference>
<dbReference type="InterPro" id="IPR028261">
    <property type="entry name" value="DPD_II"/>
</dbReference>
<feature type="domain" description="2Fe-2S ferredoxin-type" evidence="5">
    <location>
        <begin position="1"/>
        <end position="77"/>
    </location>
</feature>
<evidence type="ECO:0000313" key="8">
    <source>
        <dbReference type="EMBL" id="QJA05305.1"/>
    </source>
</evidence>
<evidence type="ECO:0000256" key="1">
    <source>
        <dbReference type="ARBA" id="ARBA00022485"/>
    </source>
</evidence>
<dbReference type="Pfam" id="PF04879">
    <property type="entry name" value="Molybdop_Fe4S4"/>
    <property type="match status" value="1"/>
</dbReference>
<accession>A0A6H1WQ11</accession>
<dbReference type="SUPFAM" id="SSF54292">
    <property type="entry name" value="2Fe-2S ferredoxin-like"/>
    <property type="match status" value="1"/>
</dbReference>
<dbReference type="PANTHER" id="PTHR42783">
    <property type="entry name" value="GLUTAMATE SYNTHASE [NADPH] SMALL CHAIN"/>
    <property type="match status" value="1"/>
</dbReference>
<dbReference type="Gene3D" id="3.50.50.60">
    <property type="entry name" value="FAD/NAD(P)-binding domain"/>
    <property type="match status" value="2"/>
</dbReference>
<dbReference type="EMBL" id="CP042909">
    <property type="protein sequence ID" value="QJA05305.1"/>
    <property type="molecule type" value="Genomic_DNA"/>
</dbReference>
<dbReference type="AlphaFoldDB" id="A0A6H1WQ11"/>
<dbReference type="InterPro" id="IPR017900">
    <property type="entry name" value="4Fe4S_Fe_S_CS"/>
</dbReference>
<keyword evidence="1" id="KW-0004">4Fe-4S</keyword>
<keyword evidence="3" id="KW-0408">Iron</keyword>
<feature type="domain" description="4Fe-4S ferredoxin-type" evidence="6">
    <location>
        <begin position="613"/>
        <end position="642"/>
    </location>
</feature>
<keyword evidence="4" id="KW-0411">Iron-sulfur</keyword>
<dbReference type="GO" id="GO:0046872">
    <property type="term" value="F:metal ion binding"/>
    <property type="evidence" value="ECO:0007669"/>
    <property type="project" value="UniProtKB-KW"/>
</dbReference>
<dbReference type="InterPro" id="IPR017896">
    <property type="entry name" value="4Fe4S_Fe-S-bd"/>
</dbReference>
<keyword evidence="2" id="KW-0479">Metal-binding</keyword>
<dbReference type="Pfam" id="PF13510">
    <property type="entry name" value="Fer2_4"/>
    <property type="match status" value="1"/>
</dbReference>
<dbReference type="SUPFAM" id="SSF46548">
    <property type="entry name" value="alpha-helical ferredoxin"/>
    <property type="match status" value="2"/>
</dbReference>
<dbReference type="Pfam" id="PF00384">
    <property type="entry name" value="Molybdopterin"/>
    <property type="match status" value="1"/>
</dbReference>
<dbReference type="GO" id="GO:0016491">
    <property type="term" value="F:oxidoreductase activity"/>
    <property type="evidence" value="ECO:0007669"/>
    <property type="project" value="InterPro"/>
</dbReference>
<dbReference type="Gene3D" id="2.20.25.90">
    <property type="entry name" value="ADC-like domains"/>
    <property type="match status" value="1"/>
</dbReference>
<feature type="domain" description="4Fe-4S ferredoxin-type" evidence="6">
    <location>
        <begin position="649"/>
        <end position="679"/>
    </location>
</feature>
<dbReference type="Pfam" id="PF14691">
    <property type="entry name" value="Fer4_20"/>
    <property type="match status" value="1"/>
</dbReference>
<dbReference type="InterPro" id="IPR006656">
    <property type="entry name" value="Mopterin_OxRdtase"/>
</dbReference>
<dbReference type="InterPro" id="IPR036010">
    <property type="entry name" value="2Fe-2S_ferredoxin-like_sf"/>
</dbReference>
<dbReference type="KEGG" id="tmai:FVE67_00215"/>
<dbReference type="PROSITE" id="PS00551">
    <property type="entry name" value="MOLYBDOPTERIN_PROK_1"/>
    <property type="match status" value="1"/>
</dbReference>
<dbReference type="PANTHER" id="PTHR42783:SF3">
    <property type="entry name" value="GLUTAMATE SYNTHASE [NADPH] SMALL CHAIN-RELATED"/>
    <property type="match status" value="1"/>
</dbReference>
<keyword evidence="9" id="KW-1185">Reference proteome</keyword>
<dbReference type="SMART" id="SM00926">
    <property type="entry name" value="Molybdop_Fe4S4"/>
    <property type="match status" value="1"/>
</dbReference>
<evidence type="ECO:0000313" key="9">
    <source>
        <dbReference type="Proteomes" id="UP000501253"/>
    </source>
</evidence>
<dbReference type="SUPFAM" id="SSF53706">
    <property type="entry name" value="Formate dehydrogenase/DMSO reductase, domains 1-3"/>
    <property type="match status" value="1"/>
</dbReference>
<dbReference type="InterPro" id="IPR023753">
    <property type="entry name" value="FAD/NAD-binding_dom"/>
</dbReference>
<dbReference type="InterPro" id="IPR027467">
    <property type="entry name" value="MopterinOxRdtase_cofactor_BS"/>
</dbReference>